<evidence type="ECO:0000313" key="1">
    <source>
        <dbReference type="EMBL" id="MPC95276.1"/>
    </source>
</evidence>
<dbReference type="Proteomes" id="UP000324222">
    <property type="component" value="Unassembled WGS sequence"/>
</dbReference>
<dbReference type="EMBL" id="VSRR010101597">
    <property type="protein sequence ID" value="MPC95276.1"/>
    <property type="molecule type" value="Genomic_DNA"/>
</dbReference>
<keyword evidence="2" id="KW-1185">Reference proteome</keyword>
<protein>
    <submittedName>
        <fullName evidence="1">Uncharacterized protein</fullName>
    </submittedName>
</protein>
<sequence>MLRPIAPVGTFKECVGSAVQLPPIMLPIPGHILTPKLIFGVTIYNLGIMVTCK</sequence>
<proteinExistence type="predicted"/>
<organism evidence="1 2">
    <name type="scientific">Portunus trituberculatus</name>
    <name type="common">Swimming crab</name>
    <name type="synonym">Neptunus trituberculatus</name>
    <dbReference type="NCBI Taxonomy" id="210409"/>
    <lineage>
        <taxon>Eukaryota</taxon>
        <taxon>Metazoa</taxon>
        <taxon>Ecdysozoa</taxon>
        <taxon>Arthropoda</taxon>
        <taxon>Crustacea</taxon>
        <taxon>Multicrustacea</taxon>
        <taxon>Malacostraca</taxon>
        <taxon>Eumalacostraca</taxon>
        <taxon>Eucarida</taxon>
        <taxon>Decapoda</taxon>
        <taxon>Pleocyemata</taxon>
        <taxon>Brachyura</taxon>
        <taxon>Eubrachyura</taxon>
        <taxon>Portunoidea</taxon>
        <taxon>Portunidae</taxon>
        <taxon>Portuninae</taxon>
        <taxon>Portunus</taxon>
    </lineage>
</organism>
<reference evidence="1 2" key="1">
    <citation type="submission" date="2019-05" db="EMBL/GenBank/DDBJ databases">
        <title>Another draft genome of Portunus trituberculatus and its Hox gene families provides insights of decapod evolution.</title>
        <authorList>
            <person name="Jeong J.-H."/>
            <person name="Song I."/>
            <person name="Kim S."/>
            <person name="Choi T."/>
            <person name="Kim D."/>
            <person name="Ryu S."/>
            <person name="Kim W."/>
        </authorList>
    </citation>
    <scope>NUCLEOTIDE SEQUENCE [LARGE SCALE GENOMIC DNA]</scope>
    <source>
        <tissue evidence="1">Muscle</tissue>
    </source>
</reference>
<accession>A0A5B7JLW4</accession>
<name>A0A5B7JLW4_PORTR</name>
<gene>
    <name evidence="1" type="ORF">E2C01_090478</name>
</gene>
<comment type="caution">
    <text evidence="1">The sequence shown here is derived from an EMBL/GenBank/DDBJ whole genome shotgun (WGS) entry which is preliminary data.</text>
</comment>
<evidence type="ECO:0000313" key="2">
    <source>
        <dbReference type="Proteomes" id="UP000324222"/>
    </source>
</evidence>
<dbReference type="AlphaFoldDB" id="A0A5B7JLW4"/>